<dbReference type="Proteomes" id="UP000829398">
    <property type="component" value="Chromosome 5"/>
</dbReference>
<reference evidence="2" key="1">
    <citation type="journal article" date="2023" name="Hortic. Res.">
        <title>A chromosome-level phased genome enabling allele-level studies in sweet orange: a case study on citrus Huanglongbing tolerance.</title>
        <authorList>
            <person name="Wu B."/>
            <person name="Yu Q."/>
            <person name="Deng Z."/>
            <person name="Duan Y."/>
            <person name="Luo F."/>
            <person name="Gmitter F. Jr."/>
        </authorList>
    </citation>
    <scope>NUCLEOTIDE SEQUENCE [LARGE SCALE GENOMIC DNA]</scope>
    <source>
        <strain evidence="2">cv. Valencia</strain>
    </source>
</reference>
<dbReference type="EMBL" id="CM039174">
    <property type="protein sequence ID" value="KAH9752848.1"/>
    <property type="molecule type" value="Genomic_DNA"/>
</dbReference>
<gene>
    <name evidence="1" type="ORF">KPL71_014871</name>
</gene>
<evidence type="ECO:0000313" key="1">
    <source>
        <dbReference type="EMBL" id="KAH9752848.1"/>
    </source>
</evidence>
<protein>
    <submittedName>
        <fullName evidence="1">Uncharacterized protein</fullName>
    </submittedName>
</protein>
<name>A0ACB8KEN3_CITSI</name>
<organism evidence="1 2">
    <name type="scientific">Citrus sinensis</name>
    <name type="common">Sweet orange</name>
    <name type="synonym">Citrus aurantium var. sinensis</name>
    <dbReference type="NCBI Taxonomy" id="2711"/>
    <lineage>
        <taxon>Eukaryota</taxon>
        <taxon>Viridiplantae</taxon>
        <taxon>Streptophyta</taxon>
        <taxon>Embryophyta</taxon>
        <taxon>Tracheophyta</taxon>
        <taxon>Spermatophyta</taxon>
        <taxon>Magnoliopsida</taxon>
        <taxon>eudicotyledons</taxon>
        <taxon>Gunneridae</taxon>
        <taxon>Pentapetalae</taxon>
        <taxon>rosids</taxon>
        <taxon>malvids</taxon>
        <taxon>Sapindales</taxon>
        <taxon>Rutaceae</taxon>
        <taxon>Aurantioideae</taxon>
        <taxon>Citrus</taxon>
    </lineage>
</organism>
<keyword evidence="2" id="KW-1185">Reference proteome</keyword>
<evidence type="ECO:0000313" key="2">
    <source>
        <dbReference type="Proteomes" id="UP000829398"/>
    </source>
</evidence>
<proteinExistence type="predicted"/>
<sequence>MLWRMINVCRLPSGLSRWGKSQNPSLHTRQGTSRPTDYHVLHKEIGFSANDLHELVHFLSYVYQRSTTAVSVVAPICYARLAATQMSQFIKFNEMSNTSSSHDGEHLEEDKEFFQRNKVEGFEQDNQLAAKVLLLRWCWKEHIIYQCFGTDDAYLIVQIPLPRRQSEDILLWHYDKRGQHLVKSGYQVALSQKHHGIPSCSNPNPSQWNVIWKLKIPEKVKIFLWRAAKNILPTTENLWKKRVMQEAICPVCRSGWENTVHALVDCKIARKQSQWSPPEEGWFKVNVDAAMDGVNYLAGLGAVIKNHKGDTVAAAVSTIKSSGDVELSEVKVVLWGMQATAKAGATSVVLESDSKGIDLSKANTVIPKSIQWKDVNLPDEWILEGATAPVIPKQLEPNTELQNVTQYSDGKVKLSFRRSTLSRFSDKDSVSSIPSLERKFSKIPSIINLPFQSQHRFSTSDIPSSSIHSVDYTTSVPHPIYTSSQHEKRQEEKEHSPPTSPTFPAVTENVQIALDSAQSSKIGVLEQDSMSIASSDVEAFTEEPVPKANKIHWELALPTVKSPPDLAIDNRPSALNQSRFNASSVYEWNIDGMSEYNVLGLLQQMTMAANAYKTQSGTSDKAIAEILIDGFTGQLKGWWDHLLTKQQQLDILDSIQTDENGAPILDEFNSPIQDAVATLILTISLHFIGDPSHLREKNVELLHNLRCRKLSEFQNYKTTFFTRLFLRDDANHITWKEKFLAGLPTLLGEKVRNSIKALYDNRIPYDELTYSELVNFVNKEGLKICQDLKLQKRLKWELRKSKQELGSFCKQFNYDPFKTSTSKDCNGKCSSKPYRKHYKSKSHRKPFQDSRDLSYKKPSRPYKKPNFSKKKESRAKSKIPFNYKETTCYKCGNKGHTAKFCRMSRKLHELGLDEDVFSKVAHLLIESSDSESSMTGYSDPLQIDKLIDSDTSVSSISDSDTESYLKKINVLTKEQELFLS</sequence>
<comment type="caution">
    <text evidence="1">The sequence shown here is derived from an EMBL/GenBank/DDBJ whole genome shotgun (WGS) entry which is preliminary data.</text>
</comment>
<accession>A0ACB8KEN3</accession>